<organism evidence="5 6">
    <name type="scientific">Candidatus Kinetoplastidibacterium crithidiae TCC036E</name>
    <dbReference type="NCBI Taxonomy" id="1208918"/>
    <lineage>
        <taxon>Bacteria</taxon>
        <taxon>Pseudomonadati</taxon>
        <taxon>Pseudomonadota</taxon>
        <taxon>Betaproteobacteria</taxon>
        <taxon>Candidatus Kinetoplastidibacterium</taxon>
    </lineage>
</organism>
<dbReference type="Pfam" id="PF11969">
    <property type="entry name" value="DcpS_C"/>
    <property type="match status" value="1"/>
</dbReference>
<dbReference type="SUPFAM" id="SSF54197">
    <property type="entry name" value="HIT-like"/>
    <property type="match status" value="1"/>
</dbReference>
<protein>
    <submittedName>
        <fullName evidence="5">Hit-like cell-cycle regulation protein</fullName>
    </submittedName>
</protein>
<dbReference type="HOGENOM" id="CLU_056776_8_1_4"/>
<dbReference type="InterPro" id="IPR019808">
    <property type="entry name" value="Histidine_triad_CS"/>
</dbReference>
<evidence type="ECO:0000256" key="3">
    <source>
        <dbReference type="PROSITE-ProRule" id="PRU00464"/>
    </source>
</evidence>
<dbReference type="InterPro" id="IPR036265">
    <property type="entry name" value="HIT-like_sf"/>
</dbReference>
<dbReference type="EMBL" id="CP003804">
    <property type="protein sequence ID" value="AGF47319.1"/>
    <property type="molecule type" value="Genomic_DNA"/>
</dbReference>
<evidence type="ECO:0000313" key="6">
    <source>
        <dbReference type="Proteomes" id="UP000011686"/>
    </source>
</evidence>
<feature type="short sequence motif" description="Histidine triad motif" evidence="2 3">
    <location>
        <begin position="101"/>
        <end position="105"/>
    </location>
</feature>
<keyword evidence="6" id="KW-1185">Reference proteome</keyword>
<dbReference type="InterPro" id="IPR001310">
    <property type="entry name" value="Histidine_triad_HIT"/>
</dbReference>
<dbReference type="STRING" id="1208918.CDEE_0227"/>
<accession>M1LVP1</accession>
<dbReference type="Proteomes" id="UP000011686">
    <property type="component" value="Chromosome"/>
</dbReference>
<dbReference type="PRINTS" id="PR00332">
    <property type="entry name" value="HISTRIAD"/>
</dbReference>
<dbReference type="KEGG" id="kct:CDEE_0227"/>
<dbReference type="PANTHER" id="PTHR23089">
    <property type="entry name" value="HISTIDINE TRIAD HIT PROTEIN"/>
    <property type="match status" value="1"/>
</dbReference>
<dbReference type="CDD" id="cd01276">
    <property type="entry name" value="PKCI_related"/>
    <property type="match status" value="1"/>
</dbReference>
<dbReference type="GO" id="GO:0003824">
    <property type="term" value="F:catalytic activity"/>
    <property type="evidence" value="ECO:0007669"/>
    <property type="project" value="InterPro"/>
</dbReference>
<name>M1LVP1_9PROT</name>
<evidence type="ECO:0000313" key="5">
    <source>
        <dbReference type="EMBL" id="AGF47319.1"/>
    </source>
</evidence>
<sequence length="113" mass="12601">MKNCIFCKIVEKKLPANIIFEDDYFLAFHDIKPAAPVHLLLIPKKHIESINHTDKNDEIWLGKMLLLIPKIAFDNGCKPGIDGGFRIINNCGAAVGQEVLHLHFHILGGFVGS</sequence>
<dbReference type="InterPro" id="IPR011146">
    <property type="entry name" value="HIT-like"/>
</dbReference>
<proteinExistence type="predicted"/>
<evidence type="ECO:0000256" key="1">
    <source>
        <dbReference type="PIRSR" id="PIRSR601310-1"/>
    </source>
</evidence>
<dbReference type="RefSeq" id="WP_015238861.1">
    <property type="nucleotide sequence ID" value="NC_020283.1"/>
</dbReference>
<dbReference type="Gene3D" id="3.30.428.10">
    <property type="entry name" value="HIT-like"/>
    <property type="match status" value="1"/>
</dbReference>
<evidence type="ECO:0000259" key="4">
    <source>
        <dbReference type="PROSITE" id="PS51084"/>
    </source>
</evidence>
<dbReference type="AlphaFoldDB" id="M1LVP1"/>
<reference evidence="5 6" key="1">
    <citation type="journal article" date="2013" name="Genome Biol. Evol.">
        <title>Genome evolution and phylogenomic analysis of candidatus kinetoplastibacterium, the betaproteobacterial endosymbionts of strigomonas and angomonas.</title>
        <authorList>
            <person name="Alves J.M."/>
            <person name="Serrano M.G."/>
            <person name="Maia da Silva F."/>
            <person name="Voegtly L.J."/>
            <person name="Matveyev A.V."/>
            <person name="Teixeira M.M."/>
            <person name="Camargo E.P."/>
            <person name="Buck G.A."/>
        </authorList>
    </citation>
    <scope>NUCLEOTIDE SEQUENCE [LARGE SCALE GENOMIC DNA]</scope>
    <source>
        <strain evidence="5 6">TCC036E</strain>
    </source>
</reference>
<dbReference type="eggNOG" id="COG0537">
    <property type="taxonomic scope" value="Bacteria"/>
</dbReference>
<dbReference type="PATRIC" id="fig|1208918.3.peg.16"/>
<gene>
    <name evidence="5" type="ORF">CDEE_0227</name>
</gene>
<evidence type="ECO:0000256" key="2">
    <source>
        <dbReference type="PIRSR" id="PIRSR601310-3"/>
    </source>
</evidence>
<feature type="active site" description="Tele-AMP-histidine intermediate" evidence="1">
    <location>
        <position position="103"/>
    </location>
</feature>
<dbReference type="PROSITE" id="PS51084">
    <property type="entry name" value="HIT_2"/>
    <property type="match status" value="1"/>
</dbReference>
<feature type="domain" description="HIT" evidence="4">
    <location>
        <begin position="5"/>
        <end position="113"/>
    </location>
</feature>
<dbReference type="PROSITE" id="PS00892">
    <property type="entry name" value="HIT_1"/>
    <property type="match status" value="1"/>
</dbReference>